<feature type="region of interest" description="Disordered" evidence="2">
    <location>
        <begin position="1"/>
        <end position="30"/>
    </location>
</feature>
<dbReference type="EMBL" id="JBGBPQ010000009">
    <property type="protein sequence ID" value="KAL1519888.1"/>
    <property type="molecule type" value="Genomic_DNA"/>
</dbReference>
<dbReference type="GO" id="GO:0005634">
    <property type="term" value="C:nucleus"/>
    <property type="evidence" value="ECO:0007669"/>
    <property type="project" value="TreeGrafter"/>
</dbReference>
<gene>
    <name evidence="3" type="ORF">AB1Y20_023377</name>
</gene>
<comment type="caution">
    <text evidence="3">The sequence shown here is derived from an EMBL/GenBank/DDBJ whole genome shotgun (WGS) entry which is preliminary data.</text>
</comment>
<dbReference type="Pfam" id="PF05063">
    <property type="entry name" value="MT-A70"/>
    <property type="match status" value="1"/>
</dbReference>
<evidence type="ECO:0008006" key="5">
    <source>
        <dbReference type="Google" id="ProtNLM"/>
    </source>
</evidence>
<organism evidence="3 4">
    <name type="scientific">Prymnesium parvum</name>
    <name type="common">Toxic golden alga</name>
    <dbReference type="NCBI Taxonomy" id="97485"/>
    <lineage>
        <taxon>Eukaryota</taxon>
        <taxon>Haptista</taxon>
        <taxon>Haptophyta</taxon>
        <taxon>Prymnesiophyceae</taxon>
        <taxon>Prymnesiales</taxon>
        <taxon>Prymnesiaceae</taxon>
        <taxon>Prymnesium</taxon>
    </lineage>
</organism>
<dbReference type="GO" id="GO:0008168">
    <property type="term" value="F:methyltransferase activity"/>
    <property type="evidence" value="ECO:0007669"/>
    <property type="project" value="TreeGrafter"/>
</dbReference>
<comment type="similarity">
    <text evidence="1">Belongs to the MT-A70-like family.</text>
</comment>
<accession>A0AB34JEH2</accession>
<dbReference type="PROSITE" id="PS51143">
    <property type="entry name" value="MT_A70"/>
    <property type="match status" value="1"/>
</dbReference>
<dbReference type="InterPro" id="IPR007757">
    <property type="entry name" value="MT-A70-like"/>
</dbReference>
<dbReference type="AlphaFoldDB" id="A0AB34JEH2"/>
<dbReference type="PANTHER" id="PTHR12829:SF4">
    <property type="entry name" value="N(6)-ADENINE-SPECIFIC METHYLTRANSFERASE METTL4"/>
    <property type="match status" value="1"/>
</dbReference>
<feature type="compositionally biased region" description="Pro residues" evidence="2">
    <location>
        <begin position="17"/>
        <end position="30"/>
    </location>
</feature>
<dbReference type="Proteomes" id="UP001515480">
    <property type="component" value="Unassembled WGS sequence"/>
</dbReference>
<dbReference type="PANTHER" id="PTHR12829">
    <property type="entry name" value="N6-ADENOSINE-METHYLTRANSFERASE"/>
    <property type="match status" value="1"/>
</dbReference>
<name>A0AB34JEH2_PRYPA</name>
<evidence type="ECO:0000313" key="3">
    <source>
        <dbReference type="EMBL" id="KAL1519888.1"/>
    </source>
</evidence>
<evidence type="ECO:0000313" key="4">
    <source>
        <dbReference type="Proteomes" id="UP001515480"/>
    </source>
</evidence>
<reference evidence="3 4" key="1">
    <citation type="journal article" date="2024" name="Science">
        <title>Giant polyketide synthase enzymes in the biosynthesis of giant marine polyether toxins.</title>
        <authorList>
            <person name="Fallon T.R."/>
            <person name="Shende V.V."/>
            <person name="Wierzbicki I.H."/>
            <person name="Pendleton A.L."/>
            <person name="Watervoot N.F."/>
            <person name="Auber R.P."/>
            <person name="Gonzalez D.J."/>
            <person name="Wisecaver J.H."/>
            <person name="Moore B.S."/>
        </authorList>
    </citation>
    <scope>NUCLEOTIDE SEQUENCE [LARGE SCALE GENOMIC DNA]</scope>
    <source>
        <strain evidence="3 4">12B1</strain>
    </source>
</reference>
<evidence type="ECO:0000256" key="2">
    <source>
        <dbReference type="SAM" id="MobiDB-lite"/>
    </source>
</evidence>
<protein>
    <recommendedName>
        <fullName evidence="5">Methyltransferase-like protein 4</fullName>
    </recommendedName>
</protein>
<sequence>MASASDASPHPITPSVAPLPPPSAPDRPPTIPPPLYVVLLDPLEQLRALDPQSPHVLSAALFPPLLSPRVRAARPRRGAGPPVENEEGLCAWVEAAHAALTSRHATFCAAWRLPPAASPPPPPPAAPAVPPLAALAHAQRYDAPPLRRAECSPGATLCPPLLFSSLLANPRPAPLAFTALGAQWLVPRDAAFCLAPLRRWRELAPLAPPDGYRLLLLDPPWRSRSVARKRNYATVGDETLLAQLPVPQLACAACCLIAVWITNSRHRFVLEVLLPSWGARRIATWYWLKLTSDGRFSTGADPRSPHRKPWEPLILAFIGRDPPRLPTRLALSSVPLTHSHKPALDALLRPAAPHLLQSGRSGELVEEHEAWQQLPKMELFARELRPHWHSVGDEALYFQHSGFYQSCHANSGHEDDRNNICAASRT</sequence>
<proteinExistence type="inferred from homology"/>
<keyword evidence="4" id="KW-1185">Reference proteome</keyword>
<evidence type="ECO:0000256" key="1">
    <source>
        <dbReference type="PROSITE-ProRule" id="PRU00489"/>
    </source>
</evidence>